<evidence type="ECO:0000313" key="4">
    <source>
        <dbReference type="Proteomes" id="UP000276133"/>
    </source>
</evidence>
<keyword evidence="2" id="KW-0812">Transmembrane</keyword>
<evidence type="ECO:0000256" key="2">
    <source>
        <dbReference type="SAM" id="Phobius"/>
    </source>
</evidence>
<name>A0A3M7T327_BRAPC</name>
<proteinExistence type="predicted"/>
<reference evidence="3 4" key="1">
    <citation type="journal article" date="2018" name="Sci. Rep.">
        <title>Genomic signatures of local adaptation to the degree of environmental predictability in rotifers.</title>
        <authorList>
            <person name="Franch-Gras L."/>
            <person name="Hahn C."/>
            <person name="Garcia-Roger E.M."/>
            <person name="Carmona M.J."/>
            <person name="Serra M."/>
            <person name="Gomez A."/>
        </authorList>
    </citation>
    <scope>NUCLEOTIDE SEQUENCE [LARGE SCALE GENOMIC DNA]</scope>
    <source>
        <strain evidence="3">HYR1</strain>
    </source>
</reference>
<keyword evidence="2" id="KW-1133">Transmembrane helix</keyword>
<feature type="region of interest" description="Disordered" evidence="1">
    <location>
        <begin position="74"/>
        <end position="97"/>
    </location>
</feature>
<feature type="compositionally biased region" description="Low complexity" evidence="1">
    <location>
        <begin position="74"/>
        <end position="84"/>
    </location>
</feature>
<gene>
    <name evidence="3" type="ORF">BpHYR1_008063</name>
</gene>
<accession>A0A3M7T327</accession>
<organism evidence="3 4">
    <name type="scientific">Brachionus plicatilis</name>
    <name type="common">Marine rotifer</name>
    <name type="synonym">Brachionus muelleri</name>
    <dbReference type="NCBI Taxonomy" id="10195"/>
    <lineage>
        <taxon>Eukaryota</taxon>
        <taxon>Metazoa</taxon>
        <taxon>Spiralia</taxon>
        <taxon>Gnathifera</taxon>
        <taxon>Rotifera</taxon>
        <taxon>Eurotatoria</taxon>
        <taxon>Monogononta</taxon>
        <taxon>Pseudotrocha</taxon>
        <taxon>Ploima</taxon>
        <taxon>Brachionidae</taxon>
        <taxon>Brachionus</taxon>
    </lineage>
</organism>
<protein>
    <submittedName>
        <fullName evidence="3">Uncharacterized protein</fullName>
    </submittedName>
</protein>
<keyword evidence="2" id="KW-0472">Membrane</keyword>
<dbReference type="AlphaFoldDB" id="A0A3M7T327"/>
<comment type="caution">
    <text evidence="3">The sequence shown here is derived from an EMBL/GenBank/DDBJ whole genome shotgun (WGS) entry which is preliminary data.</text>
</comment>
<evidence type="ECO:0000313" key="3">
    <source>
        <dbReference type="EMBL" id="RNA42426.1"/>
    </source>
</evidence>
<sequence length="97" mass="11156">MKDHYGLLKKLMTIVSSFSFNSHFAAICLGKFYLYLNILNVPSSLFRLIKKFKTSAEKHNQQSIHIQIRLAQSAESSNESRSCSMTRWRRAQTSIGN</sequence>
<feature type="transmembrane region" description="Helical" evidence="2">
    <location>
        <begin position="20"/>
        <end position="41"/>
    </location>
</feature>
<dbReference type="Proteomes" id="UP000276133">
    <property type="component" value="Unassembled WGS sequence"/>
</dbReference>
<evidence type="ECO:0000256" key="1">
    <source>
        <dbReference type="SAM" id="MobiDB-lite"/>
    </source>
</evidence>
<keyword evidence="4" id="KW-1185">Reference proteome</keyword>
<dbReference type="EMBL" id="REGN01000367">
    <property type="protein sequence ID" value="RNA42426.1"/>
    <property type="molecule type" value="Genomic_DNA"/>
</dbReference>